<protein>
    <recommendedName>
        <fullName evidence="5">Chromo domain-containing protein</fullName>
    </recommendedName>
</protein>
<feature type="region of interest" description="Disordered" evidence="2">
    <location>
        <begin position="81"/>
        <end position="918"/>
    </location>
</feature>
<name>A0A9P3UPQ7_LYOSH</name>
<feature type="compositionally biased region" description="Acidic residues" evidence="2">
    <location>
        <begin position="548"/>
        <end position="576"/>
    </location>
</feature>
<reference evidence="3" key="1">
    <citation type="submission" date="2022-07" db="EMBL/GenBank/DDBJ databases">
        <title>The genome of Lyophyllum shimeji provides insight into the initial evolution of ectomycorrhizal fungal genome.</title>
        <authorList>
            <person name="Kobayashi Y."/>
            <person name="Shibata T."/>
            <person name="Hirakawa H."/>
            <person name="Shigenobu S."/>
            <person name="Nishiyama T."/>
            <person name="Yamada A."/>
            <person name="Hasebe M."/>
            <person name="Kawaguchi M."/>
        </authorList>
    </citation>
    <scope>NUCLEOTIDE SEQUENCE</scope>
    <source>
        <strain evidence="3">AT787</strain>
    </source>
</reference>
<feature type="compositionally biased region" description="Low complexity" evidence="2">
    <location>
        <begin position="817"/>
        <end position="834"/>
    </location>
</feature>
<comment type="caution">
    <text evidence="3">The sequence shown here is derived from an EMBL/GenBank/DDBJ whole genome shotgun (WGS) entry which is preliminary data.</text>
</comment>
<feature type="compositionally biased region" description="Low complexity" evidence="2">
    <location>
        <begin position="533"/>
        <end position="544"/>
    </location>
</feature>
<gene>
    <name evidence="3" type="ORF">LshimejAT787_0901280</name>
</gene>
<evidence type="ECO:0000313" key="4">
    <source>
        <dbReference type="Proteomes" id="UP001063166"/>
    </source>
</evidence>
<evidence type="ECO:0000256" key="1">
    <source>
        <dbReference type="SAM" id="Coils"/>
    </source>
</evidence>
<feature type="compositionally biased region" description="Polar residues" evidence="2">
    <location>
        <begin position="643"/>
        <end position="657"/>
    </location>
</feature>
<proteinExistence type="predicted"/>
<feature type="compositionally biased region" description="Low complexity" evidence="2">
    <location>
        <begin position="382"/>
        <end position="400"/>
    </location>
</feature>
<feature type="compositionally biased region" description="Low complexity" evidence="2">
    <location>
        <begin position="312"/>
        <end position="322"/>
    </location>
</feature>
<feature type="compositionally biased region" description="Polar residues" evidence="2">
    <location>
        <begin position="7"/>
        <end position="23"/>
    </location>
</feature>
<feature type="compositionally biased region" description="Basic and acidic residues" evidence="2">
    <location>
        <begin position="213"/>
        <end position="243"/>
    </location>
</feature>
<feature type="coiled-coil region" evidence="1">
    <location>
        <begin position="932"/>
        <end position="1040"/>
    </location>
</feature>
<feature type="compositionally biased region" description="Basic residues" evidence="2">
    <location>
        <begin position="81"/>
        <end position="90"/>
    </location>
</feature>
<evidence type="ECO:0000256" key="2">
    <source>
        <dbReference type="SAM" id="MobiDB-lite"/>
    </source>
</evidence>
<feature type="compositionally biased region" description="Polar residues" evidence="2">
    <location>
        <begin position="882"/>
        <end position="891"/>
    </location>
</feature>
<dbReference type="OrthoDB" id="3647690at2759"/>
<keyword evidence="4" id="KW-1185">Reference proteome</keyword>
<feature type="compositionally biased region" description="Low complexity" evidence="2">
    <location>
        <begin position="102"/>
        <end position="139"/>
    </location>
</feature>
<feature type="compositionally biased region" description="Low complexity" evidence="2">
    <location>
        <begin position="585"/>
        <end position="594"/>
    </location>
</feature>
<feature type="compositionally biased region" description="Pro residues" evidence="2">
    <location>
        <begin position="257"/>
        <end position="268"/>
    </location>
</feature>
<organism evidence="3 4">
    <name type="scientific">Lyophyllum shimeji</name>
    <name type="common">Hon-shimeji</name>
    <name type="synonym">Tricholoma shimeji</name>
    <dbReference type="NCBI Taxonomy" id="47721"/>
    <lineage>
        <taxon>Eukaryota</taxon>
        <taxon>Fungi</taxon>
        <taxon>Dikarya</taxon>
        <taxon>Basidiomycota</taxon>
        <taxon>Agaricomycotina</taxon>
        <taxon>Agaricomycetes</taxon>
        <taxon>Agaricomycetidae</taxon>
        <taxon>Agaricales</taxon>
        <taxon>Tricholomatineae</taxon>
        <taxon>Lyophyllaceae</taxon>
        <taxon>Lyophyllum</taxon>
    </lineage>
</organism>
<feature type="coiled-coil region" evidence="1">
    <location>
        <begin position="1098"/>
        <end position="1146"/>
    </location>
</feature>
<accession>A0A9P3UPQ7</accession>
<evidence type="ECO:0008006" key="5">
    <source>
        <dbReference type="Google" id="ProtNLM"/>
    </source>
</evidence>
<keyword evidence="1" id="KW-0175">Coiled coil</keyword>
<dbReference type="EMBL" id="BRPK01000009">
    <property type="protein sequence ID" value="GLB40913.1"/>
    <property type="molecule type" value="Genomic_DNA"/>
</dbReference>
<evidence type="ECO:0000313" key="3">
    <source>
        <dbReference type="EMBL" id="GLB40913.1"/>
    </source>
</evidence>
<feature type="region of interest" description="Disordered" evidence="2">
    <location>
        <begin position="1"/>
        <end position="25"/>
    </location>
</feature>
<dbReference type="AlphaFoldDB" id="A0A9P3UPQ7"/>
<feature type="compositionally biased region" description="Basic and acidic residues" evidence="2">
    <location>
        <begin position="658"/>
        <end position="673"/>
    </location>
</feature>
<feature type="compositionally biased region" description="Pro residues" evidence="2">
    <location>
        <begin position="461"/>
        <end position="483"/>
    </location>
</feature>
<sequence>MSDDEASTSSAVFQRETQSQFVPQENDEEVLWEVIEITAEKPKFYKVRWAGVDPKTGKPWPQSWVEKRDCTDDLVLEWKRKQALKKKKGNEKKGDRRSSAKSRPSAVSRTSAVSRESTATSSTTTKRSTRQASATTTRVNKNGKRTRADDSDSDAEVAHDATSSLPARKSKKQKLYTPEAKEDSGVDQESVEVQPAGRSKRKVEQPPDEEDEPPKRPSKRVEHTTQTRRPLDSKGRVVEKERIEEDAEEENSRPIPTTQPPAKQPPPKPKPKANYPAVRKKTSPPPSLEPEPVYVKYKSGKVSTPRKKRRISASSASVSSSSDEVEVEVPIRNRSSQPSRSPPAPRTSPATLARLDEFDDELQKIEAAQPTGRPAVQDGKSTAPVTTTKTKRTTAVARAPNGANNLSPDLYRQGVVPETETEWSNNTQSQSQSQPLQAPPEPRAQRQSTEKVTVDISSSPDHPPPMPRTRIPSPTPSPPPVPQRKPARVPTLVDTTTITTPARSSSSLIRKMKPRTPGSGSHFSVVGADEIQVPPDLELPSPELEVVREDEQEEEEERDVAEQEEIEGKDGEEEDGAAGHGGRSRTGSGSTDGTAKVKMKGSLRPLPQLSPSTFMPHLPSTISSVGQGNGAADEEEAEVAEELTSSMEQIEQFSSPEKGTRMRVRGERNERDRKGKGKAKATDSDASSASVTDDDDEGRADEVESVVRARGMQLAARARAERVKEERELFGDPREEGRRRPLTELVDLKEKERQRQEKEKVRRREKQKDRERESEVWALRQEEEESTQDLMMDVGEMRPMEDVNMDGNVERETGAFVEVQVQEPEPQSQSQPLSQPAPPSQPELLPESEKHPAPGPEPEPEPAAADVDEEREGRARSKSKSRSINGRTARQPSPDGDLVLPPTAPPPSFPDVSVEAGAPSYEPDFVATLALLNEKSQENAELIKEIEALKNALAAATSEAPTREKELERELAEARERRDQAVASLAESEKRAEDLELAKVSVEKDREFFREQYAKASGFVTSVREENKELEQQAQIAREQAETGVKMVRATFEARVKTLEDDNKAWRRIALFIAEKDERTNDDIRRRAAEEPELRAQCEELEEDNRVMKEVIDGLQEDLQDRETQVKDLKLEVGRWKKETARLNLELSEVKARLETLDRPADVAPQGTDMVYRCQWRPEGSNEACYGLFSTIEELEGHFRLFLDKWNLWASWTGSLRIPPS</sequence>
<feature type="compositionally biased region" description="Basic and acidic residues" evidence="2">
    <location>
        <begin position="718"/>
        <end position="775"/>
    </location>
</feature>
<dbReference type="Proteomes" id="UP001063166">
    <property type="component" value="Unassembled WGS sequence"/>
</dbReference>
<feature type="compositionally biased region" description="Acidic residues" evidence="2">
    <location>
        <begin position="632"/>
        <end position="641"/>
    </location>
</feature>